<proteinExistence type="predicted"/>
<dbReference type="Proteomes" id="UP000008988">
    <property type="component" value="Unassembled WGS sequence"/>
</dbReference>
<evidence type="ECO:0000313" key="2">
    <source>
        <dbReference type="Proteomes" id="UP000008988"/>
    </source>
</evidence>
<protein>
    <submittedName>
        <fullName evidence="1">Uncharacterized protein</fullName>
    </submittedName>
</protein>
<dbReference type="EMBL" id="ABSV01000155">
    <property type="protein sequence ID" value="EDZ73701.1"/>
    <property type="molecule type" value="Genomic_DNA"/>
</dbReference>
<comment type="caution">
    <text evidence="1">The sequence shown here is derived from an EMBL/GenBank/DDBJ whole genome shotgun (WGS) entry which is preliminary data.</text>
</comment>
<organism evidence="1 2">
    <name type="scientific">Saccharomyces cerevisiae (strain AWRI1631)</name>
    <name type="common">Baker's yeast</name>
    <dbReference type="NCBI Taxonomy" id="545124"/>
    <lineage>
        <taxon>Eukaryota</taxon>
        <taxon>Fungi</taxon>
        <taxon>Dikarya</taxon>
        <taxon>Ascomycota</taxon>
        <taxon>Saccharomycotina</taxon>
        <taxon>Saccharomycetes</taxon>
        <taxon>Saccharomycetales</taxon>
        <taxon>Saccharomycetaceae</taxon>
        <taxon>Saccharomyces</taxon>
    </lineage>
</organism>
<gene>
    <name evidence="1" type="ORF">AWRI1631_22780</name>
</gene>
<sequence>MVEKGQRAYSCVGKLQRKKEIKRIPLCRPYKNVYSCYIKYKKLL</sequence>
<dbReference type="AlphaFoldDB" id="B5VEF1"/>
<accession>B5VEF1</accession>
<name>B5VEF1_YEAS6</name>
<evidence type="ECO:0000313" key="1">
    <source>
        <dbReference type="EMBL" id="EDZ73701.1"/>
    </source>
</evidence>
<reference evidence="1 2" key="1">
    <citation type="journal article" date="2008" name="FEMS Yeast Res.">
        <title>Comparative genome analysis of a Saccharomyces cerevisiae wine strain.</title>
        <authorList>
            <person name="Borneman A.R."/>
            <person name="Forgan A.H."/>
            <person name="Pretorius I.S."/>
            <person name="Chambers P.J."/>
        </authorList>
    </citation>
    <scope>NUCLEOTIDE SEQUENCE [LARGE SCALE GENOMIC DNA]</scope>
    <source>
        <strain evidence="1 2">AWRI1631</strain>
    </source>
</reference>